<evidence type="ECO:0000313" key="3">
    <source>
        <dbReference type="Proteomes" id="UP000053259"/>
    </source>
</evidence>
<evidence type="ECO:0000313" key="2">
    <source>
        <dbReference type="EMBL" id="KIV98869.1"/>
    </source>
</evidence>
<feature type="region of interest" description="Disordered" evidence="1">
    <location>
        <begin position="1"/>
        <end position="24"/>
    </location>
</feature>
<proteinExistence type="predicted"/>
<dbReference type="VEuPathDB" id="FungiDB:PV09_09395"/>
<reference evidence="2 3" key="1">
    <citation type="submission" date="2015-01" db="EMBL/GenBank/DDBJ databases">
        <title>The Genome Sequence of Ochroconis gallopava CBS43764.</title>
        <authorList>
            <consortium name="The Broad Institute Genomics Platform"/>
            <person name="Cuomo C."/>
            <person name="de Hoog S."/>
            <person name="Gorbushina A."/>
            <person name="Stielow B."/>
            <person name="Teixiera M."/>
            <person name="Abouelleil A."/>
            <person name="Chapman S.B."/>
            <person name="Priest M."/>
            <person name="Young S.K."/>
            <person name="Wortman J."/>
            <person name="Nusbaum C."/>
            <person name="Birren B."/>
        </authorList>
    </citation>
    <scope>NUCLEOTIDE SEQUENCE [LARGE SCALE GENOMIC DNA]</scope>
    <source>
        <strain evidence="2 3">CBS 43764</strain>
    </source>
</reference>
<dbReference type="InParanoid" id="A0A0D1ZXR6"/>
<dbReference type="HOGENOM" id="CLU_2575670_0_0_1"/>
<dbReference type="Proteomes" id="UP000053259">
    <property type="component" value="Unassembled WGS sequence"/>
</dbReference>
<evidence type="ECO:0000256" key="1">
    <source>
        <dbReference type="SAM" id="MobiDB-lite"/>
    </source>
</evidence>
<dbReference type="RefSeq" id="XP_016208739.1">
    <property type="nucleotide sequence ID" value="XM_016363451.1"/>
</dbReference>
<sequence>MQFIAQAPDPPDELPVVDNLGSEESPPSNITIDICAINAAPFYQLLRKRNIEIFAVSLADVEKALADKKHTDPKTKLPLDY</sequence>
<protein>
    <submittedName>
        <fullName evidence="2">Uncharacterized protein</fullName>
    </submittedName>
</protein>
<dbReference type="OrthoDB" id="4499277at2759"/>
<gene>
    <name evidence="2" type="ORF">PV09_09395</name>
</gene>
<dbReference type="EMBL" id="KN847593">
    <property type="protein sequence ID" value="KIV98869.1"/>
    <property type="molecule type" value="Genomic_DNA"/>
</dbReference>
<dbReference type="GeneID" id="27317368"/>
<keyword evidence="3" id="KW-1185">Reference proteome</keyword>
<accession>A0A0D1ZXR6</accession>
<dbReference type="AlphaFoldDB" id="A0A0D1ZXR6"/>
<name>A0A0D1ZXR6_9PEZI</name>
<organism evidence="2 3">
    <name type="scientific">Verruconis gallopava</name>
    <dbReference type="NCBI Taxonomy" id="253628"/>
    <lineage>
        <taxon>Eukaryota</taxon>
        <taxon>Fungi</taxon>
        <taxon>Dikarya</taxon>
        <taxon>Ascomycota</taxon>
        <taxon>Pezizomycotina</taxon>
        <taxon>Dothideomycetes</taxon>
        <taxon>Pleosporomycetidae</taxon>
        <taxon>Venturiales</taxon>
        <taxon>Sympoventuriaceae</taxon>
        <taxon>Verruconis</taxon>
    </lineage>
</organism>